<name>Q0RC39_FRAAA</name>
<dbReference type="HOGENOM" id="CLU_1406941_0_0_11"/>
<evidence type="ECO:0000313" key="1">
    <source>
        <dbReference type="EMBL" id="CAJ64989.1"/>
    </source>
</evidence>
<dbReference type="RefSeq" id="WP_011607413.1">
    <property type="nucleotide sequence ID" value="NC_008278.1"/>
</dbReference>
<dbReference type="Proteomes" id="UP000000657">
    <property type="component" value="Chromosome"/>
</dbReference>
<proteinExistence type="predicted"/>
<sequence>MSTFRLDTTLVDRLVDGSLDPPGEAALAEQVANILPFHWALPHPIEAALSRIIVHLGGQRALLAWLDRYPGRPRLVARLNVLMGLLERLSDEPAIVTALQELRTQTPYPPGLSGYLPPSTDEATLASLAGQIESLLAADRADEAVRLSLAVIAMLQQAAPQIGTLDLGGRDIADLLEQVRQDIVAVGPARQPR</sequence>
<accession>Q0RC39</accession>
<protein>
    <submittedName>
        <fullName evidence="1">Uncharacterized protein</fullName>
    </submittedName>
</protein>
<dbReference type="eggNOG" id="ENOG50341RE">
    <property type="taxonomic scope" value="Bacteria"/>
</dbReference>
<keyword evidence="2" id="KW-1185">Reference proteome</keyword>
<organism evidence="1 2">
    <name type="scientific">Frankia alni (strain DSM 45986 / CECT 9034 / ACN14a)</name>
    <dbReference type="NCBI Taxonomy" id="326424"/>
    <lineage>
        <taxon>Bacteria</taxon>
        <taxon>Bacillati</taxon>
        <taxon>Actinomycetota</taxon>
        <taxon>Actinomycetes</taxon>
        <taxon>Frankiales</taxon>
        <taxon>Frankiaceae</taxon>
        <taxon>Frankia</taxon>
    </lineage>
</organism>
<dbReference type="OrthoDB" id="4285897at2"/>
<dbReference type="EMBL" id="CT573213">
    <property type="protein sequence ID" value="CAJ64989.1"/>
    <property type="molecule type" value="Genomic_DNA"/>
</dbReference>
<reference evidence="1 2" key="1">
    <citation type="journal article" date="2007" name="Genome Res.">
        <title>Genome characteristics of facultatively symbiotic Frankia sp. strains reflect host range and host plant biogeography.</title>
        <authorList>
            <person name="Normand P."/>
            <person name="Lapierre P."/>
            <person name="Tisa L.S."/>
            <person name="Gogarten J.P."/>
            <person name="Alloisio N."/>
            <person name="Bagnarol E."/>
            <person name="Bassi C.A."/>
            <person name="Berry A.M."/>
            <person name="Bickhart D.M."/>
            <person name="Choisne N."/>
            <person name="Couloux A."/>
            <person name="Cournoyer B."/>
            <person name="Cruveiller S."/>
            <person name="Daubin V."/>
            <person name="Demange N."/>
            <person name="Francino M.P."/>
            <person name="Goltsman E."/>
            <person name="Huang Y."/>
            <person name="Kopp O.R."/>
            <person name="Labarre L."/>
            <person name="Lapidus A."/>
            <person name="Lavire C."/>
            <person name="Marechal J."/>
            <person name="Martinez M."/>
            <person name="Mastronunzio J.E."/>
            <person name="Mullin B.C."/>
            <person name="Niemann J."/>
            <person name="Pujic P."/>
            <person name="Rawnsley T."/>
            <person name="Rouy Z."/>
            <person name="Schenowitz C."/>
            <person name="Sellstedt A."/>
            <person name="Tavares F."/>
            <person name="Tomkins J.P."/>
            <person name="Vallenet D."/>
            <person name="Valverde C."/>
            <person name="Wall L.G."/>
            <person name="Wang Y."/>
            <person name="Medigue C."/>
            <person name="Benson D.R."/>
        </authorList>
    </citation>
    <scope>NUCLEOTIDE SEQUENCE [LARGE SCALE GENOMIC DNA]</scope>
    <source>
        <strain evidence="2">DSM 45986 / CECT 9034 / ACN14a</strain>
    </source>
</reference>
<gene>
    <name evidence="1" type="ordered locus">FRAAL6366</name>
</gene>
<evidence type="ECO:0000313" key="2">
    <source>
        <dbReference type="Proteomes" id="UP000000657"/>
    </source>
</evidence>
<dbReference type="AlphaFoldDB" id="Q0RC39"/>
<dbReference type="KEGG" id="fal:FRAAL6366"/>